<dbReference type="RefSeq" id="XP_049145869.1">
    <property type="nucleotide sequence ID" value="XM_049288725.1"/>
</dbReference>
<dbReference type="KEGG" id="clup:CLUP02_09747"/>
<accession>A0A9Q8SWY8</accession>
<dbReference type="Proteomes" id="UP000830671">
    <property type="component" value="Chromosome 5"/>
</dbReference>
<name>A0A9Q8SWY8_9PEZI</name>
<sequence length="97" mass="10996">MTLIGQPYQKWYRDATGTLLECNPHHVANQALTRPPCYQYGPVFDENAVHHMAATNMASTDAKEYGLWIRHHASSVDAAWAWEDVVKDREVTPASKK</sequence>
<evidence type="ECO:0000313" key="2">
    <source>
        <dbReference type="Proteomes" id="UP000830671"/>
    </source>
</evidence>
<gene>
    <name evidence="1" type="ORF">CLUP02_09747</name>
</gene>
<organism evidence="1 2">
    <name type="scientific">Colletotrichum lupini</name>
    <dbReference type="NCBI Taxonomy" id="145971"/>
    <lineage>
        <taxon>Eukaryota</taxon>
        <taxon>Fungi</taxon>
        <taxon>Dikarya</taxon>
        <taxon>Ascomycota</taxon>
        <taxon>Pezizomycotina</taxon>
        <taxon>Sordariomycetes</taxon>
        <taxon>Hypocreomycetidae</taxon>
        <taxon>Glomerellales</taxon>
        <taxon>Glomerellaceae</taxon>
        <taxon>Colletotrichum</taxon>
        <taxon>Colletotrichum acutatum species complex</taxon>
    </lineage>
</organism>
<dbReference type="GeneID" id="73343735"/>
<dbReference type="AlphaFoldDB" id="A0A9Q8SWY8"/>
<protein>
    <submittedName>
        <fullName evidence="1">Uncharacterized protein</fullName>
    </submittedName>
</protein>
<proteinExistence type="predicted"/>
<evidence type="ECO:0000313" key="1">
    <source>
        <dbReference type="EMBL" id="UQC84251.1"/>
    </source>
</evidence>
<dbReference type="EMBL" id="CP019477">
    <property type="protein sequence ID" value="UQC84251.1"/>
    <property type="molecule type" value="Genomic_DNA"/>
</dbReference>
<reference evidence="1" key="1">
    <citation type="journal article" date="2021" name="Mol. Plant Microbe Interact.">
        <title>Complete Genome Sequence of the Plant-Pathogenic Fungus Colletotrichum lupini.</title>
        <authorList>
            <person name="Baroncelli R."/>
            <person name="Pensec F."/>
            <person name="Da Lio D."/>
            <person name="Boufleur T."/>
            <person name="Vicente I."/>
            <person name="Sarrocco S."/>
            <person name="Picot A."/>
            <person name="Baraldi E."/>
            <person name="Sukno S."/>
            <person name="Thon M."/>
            <person name="Le Floch G."/>
        </authorList>
    </citation>
    <scope>NUCLEOTIDE SEQUENCE</scope>
    <source>
        <strain evidence="1">IMI 504893</strain>
    </source>
</reference>
<keyword evidence="2" id="KW-1185">Reference proteome</keyword>